<gene>
    <name evidence="3" type="ORF">T459_31438</name>
</gene>
<organism evidence="3 4">
    <name type="scientific">Capsicum annuum</name>
    <name type="common">Capsicum pepper</name>
    <dbReference type="NCBI Taxonomy" id="4072"/>
    <lineage>
        <taxon>Eukaryota</taxon>
        <taxon>Viridiplantae</taxon>
        <taxon>Streptophyta</taxon>
        <taxon>Embryophyta</taxon>
        <taxon>Tracheophyta</taxon>
        <taxon>Spermatophyta</taxon>
        <taxon>Magnoliopsida</taxon>
        <taxon>eudicotyledons</taxon>
        <taxon>Gunneridae</taxon>
        <taxon>Pentapetalae</taxon>
        <taxon>asterids</taxon>
        <taxon>lamiids</taxon>
        <taxon>Solanales</taxon>
        <taxon>Solanaceae</taxon>
        <taxon>Solanoideae</taxon>
        <taxon>Capsiceae</taxon>
        <taxon>Capsicum</taxon>
    </lineage>
</organism>
<dbReference type="GO" id="GO:0004197">
    <property type="term" value="F:cysteine-type endopeptidase activity"/>
    <property type="evidence" value="ECO:0000318"/>
    <property type="project" value="GO_Central"/>
</dbReference>
<proteinExistence type="predicted"/>
<dbReference type="SUPFAM" id="SSF54001">
    <property type="entry name" value="Cysteine proteinases"/>
    <property type="match status" value="1"/>
</dbReference>
<evidence type="ECO:0000259" key="2">
    <source>
        <dbReference type="SMART" id="SM00645"/>
    </source>
</evidence>
<dbReference type="EMBL" id="AYRZ02000012">
    <property type="protein sequence ID" value="PHT67013.1"/>
    <property type="molecule type" value="Genomic_DNA"/>
</dbReference>
<dbReference type="InterPro" id="IPR038765">
    <property type="entry name" value="Papain-like_cys_pep_sf"/>
</dbReference>
<reference evidence="3 4" key="2">
    <citation type="journal article" date="2017" name="Genome Biol.">
        <title>New reference genome sequences of hot pepper reveal the massive evolution of plant disease-resistance genes by retroduplication.</title>
        <authorList>
            <person name="Kim S."/>
            <person name="Park J."/>
            <person name="Yeom S.I."/>
            <person name="Kim Y.M."/>
            <person name="Seo E."/>
            <person name="Kim K.T."/>
            <person name="Kim M.S."/>
            <person name="Lee J.M."/>
            <person name="Cheong K."/>
            <person name="Shin H.S."/>
            <person name="Kim S.B."/>
            <person name="Han K."/>
            <person name="Lee J."/>
            <person name="Park M."/>
            <person name="Lee H.A."/>
            <person name="Lee H.Y."/>
            <person name="Lee Y."/>
            <person name="Oh S."/>
            <person name="Lee J.H."/>
            <person name="Choi E."/>
            <person name="Choi E."/>
            <person name="Lee S.E."/>
            <person name="Jeon J."/>
            <person name="Kim H."/>
            <person name="Choi G."/>
            <person name="Song H."/>
            <person name="Lee J."/>
            <person name="Lee S.C."/>
            <person name="Kwon J.K."/>
            <person name="Lee H.Y."/>
            <person name="Koo N."/>
            <person name="Hong Y."/>
            <person name="Kim R.W."/>
            <person name="Kang W.H."/>
            <person name="Huh J.H."/>
            <person name="Kang B.C."/>
            <person name="Yang T.J."/>
            <person name="Lee Y.H."/>
            <person name="Bennetzen J.L."/>
            <person name="Choi D."/>
        </authorList>
    </citation>
    <scope>NUCLEOTIDE SEQUENCE [LARGE SCALE GENOMIC DNA]</scope>
    <source>
        <strain evidence="4">cv. CM334</strain>
    </source>
</reference>
<dbReference type="Gene3D" id="3.90.70.10">
    <property type="entry name" value="Cysteine proteinases"/>
    <property type="match status" value="1"/>
</dbReference>
<dbReference type="Proteomes" id="UP000222542">
    <property type="component" value="Unassembled WGS sequence"/>
</dbReference>
<feature type="domain" description="Peptidase C1A papain C-terminal" evidence="2">
    <location>
        <begin position="31"/>
        <end position="269"/>
    </location>
</feature>
<dbReference type="GO" id="GO:0005764">
    <property type="term" value="C:lysosome"/>
    <property type="evidence" value="ECO:0000318"/>
    <property type="project" value="GO_Central"/>
</dbReference>
<reference evidence="3 4" key="1">
    <citation type="journal article" date="2014" name="Nat. Genet.">
        <title>Genome sequence of the hot pepper provides insights into the evolution of pungency in Capsicum species.</title>
        <authorList>
            <person name="Kim S."/>
            <person name="Park M."/>
            <person name="Yeom S.I."/>
            <person name="Kim Y.M."/>
            <person name="Lee J.M."/>
            <person name="Lee H.A."/>
            <person name="Seo E."/>
            <person name="Choi J."/>
            <person name="Cheong K."/>
            <person name="Kim K.T."/>
            <person name="Jung K."/>
            <person name="Lee G.W."/>
            <person name="Oh S.K."/>
            <person name="Bae C."/>
            <person name="Kim S.B."/>
            <person name="Lee H.Y."/>
            <person name="Kim S.Y."/>
            <person name="Kim M.S."/>
            <person name="Kang B.C."/>
            <person name="Jo Y.D."/>
            <person name="Yang H.B."/>
            <person name="Jeong H.J."/>
            <person name="Kang W.H."/>
            <person name="Kwon J.K."/>
            <person name="Shin C."/>
            <person name="Lim J.Y."/>
            <person name="Park J.H."/>
            <person name="Huh J.H."/>
            <person name="Kim J.S."/>
            <person name="Kim B.D."/>
            <person name="Cohen O."/>
            <person name="Paran I."/>
            <person name="Suh M.C."/>
            <person name="Lee S.B."/>
            <person name="Kim Y.K."/>
            <person name="Shin Y."/>
            <person name="Noh S.J."/>
            <person name="Park J."/>
            <person name="Seo Y.S."/>
            <person name="Kwon S.Y."/>
            <person name="Kim H.A."/>
            <person name="Park J.M."/>
            <person name="Kim H.J."/>
            <person name="Choi S.B."/>
            <person name="Bosland P.W."/>
            <person name="Reeves G."/>
            <person name="Jo S.H."/>
            <person name="Lee B.W."/>
            <person name="Cho H.T."/>
            <person name="Choi H.S."/>
            <person name="Lee M.S."/>
            <person name="Yu Y."/>
            <person name="Do Choi Y."/>
            <person name="Park B.S."/>
            <person name="van Deynze A."/>
            <person name="Ashrafi H."/>
            <person name="Hill T."/>
            <person name="Kim W.T."/>
            <person name="Pai H.S."/>
            <person name="Ahn H.K."/>
            <person name="Yeam I."/>
            <person name="Giovannoni J.J."/>
            <person name="Rose J.K."/>
            <person name="Sorensen I."/>
            <person name="Lee S.J."/>
            <person name="Kim R.W."/>
            <person name="Choi I.Y."/>
            <person name="Choi B.S."/>
            <person name="Lim J.S."/>
            <person name="Lee Y.H."/>
            <person name="Choi D."/>
        </authorList>
    </citation>
    <scope>NUCLEOTIDE SEQUENCE [LARGE SCALE GENOMIC DNA]</scope>
    <source>
        <strain evidence="4">cv. CM334</strain>
    </source>
</reference>
<evidence type="ECO:0000313" key="4">
    <source>
        <dbReference type="Proteomes" id="UP000222542"/>
    </source>
</evidence>
<protein>
    <recommendedName>
        <fullName evidence="2">Peptidase C1A papain C-terminal domain-containing protein</fullName>
    </recommendedName>
</protein>
<dbReference type="AlphaFoldDB" id="A0A2G2YB80"/>
<dbReference type="GO" id="GO:0051603">
    <property type="term" value="P:proteolysis involved in protein catabolic process"/>
    <property type="evidence" value="ECO:0000318"/>
    <property type="project" value="GO_Central"/>
</dbReference>
<evidence type="ECO:0000256" key="1">
    <source>
        <dbReference type="SAM" id="MobiDB-lite"/>
    </source>
</evidence>
<name>A0A2G2YB80_CAPAN</name>
<dbReference type="STRING" id="4072.A0A2G2YB80"/>
<feature type="compositionally biased region" description="Gly residues" evidence="1">
    <location>
        <begin position="74"/>
        <end position="87"/>
    </location>
</feature>
<sequence>MAEDYGESIAATMRNPGTMVFRPNHKMHHGREFMTPVKYQGNTLACLPLSLSDCIAAKLSVVAKRFKDVKVARRGGGGGGRGVGGRARVGARGSRSRGRGRGEEVAPPAEQVIALPFSSQELYDCVPRGPQNSTRHSLGVSRALRYVTENGLFSESKYPRLEQYSHRDYCHSSEIVGRKIFVTGWDRLHDEDAIKAALDVQPVIACTYHNSISGFMHAQPSDICYPGALPQLAASTGHVMLVVGYGYDEQGVLYFVFNGESAADPYTPKAPSPEFRGRFGSGLLDHHAKDGAALLTEEMQQLADVDNLEVTYRLMERRNSGQPSGLLARWTRDPDVLWAENRSGHSREVGGRHSVVCLNFRGHLSGQTGKTVRSQHFWAKSMIYSPQFQRWARSSNVLLGTNRLGRAREVGDLPSVVSLNICGYLGGQTGKTLRMGHFWAKSVCYIAHDFGVARGPDVLWAENRSGRAREVGDHPRMVILNFRSHMGGQTTRTGHFWTKSMCHSPRFWGMAQGLSILWLKIDQGVPGRLEIIPD</sequence>
<keyword evidence="4" id="KW-1185">Reference proteome</keyword>
<evidence type="ECO:0000313" key="3">
    <source>
        <dbReference type="EMBL" id="PHT67013.1"/>
    </source>
</evidence>
<comment type="caution">
    <text evidence="3">The sequence shown here is derived from an EMBL/GenBank/DDBJ whole genome shotgun (WGS) entry which is preliminary data.</text>
</comment>
<dbReference type="SMART" id="SM00645">
    <property type="entry name" value="Pept_C1"/>
    <property type="match status" value="1"/>
</dbReference>
<accession>A0A2G2YB80</accession>
<dbReference type="Pfam" id="PF00112">
    <property type="entry name" value="Peptidase_C1"/>
    <property type="match status" value="1"/>
</dbReference>
<dbReference type="Gramene" id="PHT67013">
    <property type="protein sequence ID" value="PHT67013"/>
    <property type="gene ID" value="T459_31438"/>
</dbReference>
<dbReference type="GO" id="GO:0005615">
    <property type="term" value="C:extracellular space"/>
    <property type="evidence" value="ECO:0000318"/>
    <property type="project" value="GO_Central"/>
</dbReference>
<dbReference type="InterPro" id="IPR000668">
    <property type="entry name" value="Peptidase_C1A_C"/>
</dbReference>
<feature type="region of interest" description="Disordered" evidence="1">
    <location>
        <begin position="74"/>
        <end position="107"/>
    </location>
</feature>